<evidence type="ECO:0000259" key="1">
    <source>
        <dbReference type="Pfam" id="PF18962"/>
    </source>
</evidence>
<dbReference type="EMBL" id="CP055156">
    <property type="protein sequence ID" value="QNF32369.1"/>
    <property type="molecule type" value="Genomic_DNA"/>
</dbReference>
<dbReference type="NCBIfam" id="TIGR04183">
    <property type="entry name" value="Por_Secre_tail"/>
    <property type="match status" value="1"/>
</dbReference>
<reference evidence="2 3" key="1">
    <citation type="journal article" date="2018" name="Int. J. Syst. Evol. Microbiol.">
        <title>Adhaeribacter swui sp. nov., isolated from wet mud.</title>
        <authorList>
            <person name="Kim D.U."/>
            <person name="Kim K.W."/>
            <person name="Kang M.S."/>
            <person name="Kim J.Y."/>
            <person name="Jang J.H."/>
            <person name="Kim M.K."/>
        </authorList>
    </citation>
    <scope>NUCLEOTIDE SEQUENCE [LARGE SCALE GENOMIC DNA]</scope>
    <source>
        <strain evidence="2 3">KCTC 52873</strain>
    </source>
</reference>
<dbReference type="KEGG" id="aswu:HUW51_06350"/>
<accession>A0A7G7G5D5</accession>
<dbReference type="InterPro" id="IPR026444">
    <property type="entry name" value="Secre_tail"/>
</dbReference>
<feature type="domain" description="Secretion system C-terminal sorting" evidence="1">
    <location>
        <begin position="937"/>
        <end position="1014"/>
    </location>
</feature>
<proteinExistence type="predicted"/>
<name>A0A7G7G5D5_9BACT</name>
<keyword evidence="3" id="KW-1185">Reference proteome</keyword>
<dbReference type="PANTHER" id="PTHR42754:SF1">
    <property type="entry name" value="LIPOPROTEIN"/>
    <property type="match status" value="1"/>
</dbReference>
<sequence>MNLTFLRIKYSYLLIVFVVFSGTCLCSNAWAQSKQWDKTFGGYKNYYEDYWGTSSLEAMVRTPDGGYLLAGNSDSDVFEDKTADRIGGNDFWLVRLSSNGTKLWDKAIGGYSFDGLETIVVAPGGGYLLGGVSYSDIGADKSQNSKGGADYWVVKIDENGRKLWDKTFGGTDEDILQAIIPTTDGGYLLGGYSRSGKGGDKSEGSRDTSENYFETSDYWVVKINGSGSKLWDKTIGGNGRDNLKALVATSDGGFLVGGTSASGKSGEKSEASRGLYPSDDYWVVKINSTGTRVWDKTVGGFGTDALQALVTTADGGFFLAGTSDSDITADKTAANKGLTDYWVVKLSATGTKAWDKTYGGRESDNLATMIAGANGSYLMGGSSTSGIGLDKTEANRSDDDYWLVKIDESGTKLWDKAFGGSTGEGGVFGTNYGDFLSAIITTADGGYLVGGTSDSNAGSDKSENSKGFTDFWVIKVKEEIPQATLSWSFTYGGLEADSFSAVVNTSDGGYLLGGHSLSGSSGDKTQTSRGGQDFWIVKTDASGRKLWDKRFGGSNHDYLNHIITTQDGGYLLAGSSLSNTGGDKSQSSRGGQDFWIVKINSAGLKQWDRRFGGSGYEDLRKVIQLTSGEYVLAGLSDSPAGGDKSQASRGGRDFWVVKVNASGTKLWDKRFGGSLNDNLEDFTLTADGGFLLGGSSLSGQNGDKTQGSRGSSDYWFVRIDSKGTKLWDRRFGGSGEEQLFSLGRTATGDFYVAGFSASGVSGDKSENSRGGKDYWMLKISGTGSKIWDRRFGGSSDDELRSIILTADGGYLLGGKSASAKNGDKSQASQGSSDYWVVKTSATGAKLWDKRYGGSAAEDLRAIVTTTEGGYLLAGRSNSGISGDRTQPSQGSTDYWLVNLSYIGEPARRRTLEAERLAVTQPVTLGETETSDLQLRSYPNPFMDKIVITFVLPQTQVVNLKIYDNQGKAISTLYQGEAEANKLYELIWQPKPQVTGGIYFIQLSGSNQNSYQKIILVR</sequence>
<organism evidence="2 3">
    <name type="scientific">Adhaeribacter swui</name>
    <dbReference type="NCBI Taxonomy" id="2086471"/>
    <lineage>
        <taxon>Bacteria</taxon>
        <taxon>Pseudomonadati</taxon>
        <taxon>Bacteroidota</taxon>
        <taxon>Cytophagia</taxon>
        <taxon>Cytophagales</taxon>
        <taxon>Hymenobacteraceae</taxon>
        <taxon>Adhaeribacter</taxon>
    </lineage>
</organism>
<dbReference type="AlphaFoldDB" id="A0A7G7G5D5"/>
<dbReference type="PANTHER" id="PTHR42754">
    <property type="entry name" value="ENDOGLUCANASE"/>
    <property type="match status" value="1"/>
</dbReference>
<gene>
    <name evidence="2" type="ORF">HUW51_06350</name>
</gene>
<dbReference type="Pfam" id="PF18962">
    <property type="entry name" value="Por_Secre_tail"/>
    <property type="match status" value="1"/>
</dbReference>
<protein>
    <submittedName>
        <fullName evidence="2">T9SS type A sorting domain-containing protein</fullName>
    </submittedName>
</protein>
<evidence type="ECO:0000313" key="3">
    <source>
        <dbReference type="Proteomes" id="UP000515237"/>
    </source>
</evidence>
<dbReference type="RefSeq" id="WP_185273149.1">
    <property type="nucleotide sequence ID" value="NZ_CP055156.1"/>
</dbReference>
<evidence type="ECO:0000313" key="2">
    <source>
        <dbReference type="EMBL" id="QNF32369.1"/>
    </source>
</evidence>
<dbReference type="Proteomes" id="UP000515237">
    <property type="component" value="Chromosome"/>
</dbReference>